<keyword evidence="1" id="KW-0472">Membrane</keyword>
<protein>
    <submittedName>
        <fullName evidence="2">Uncharacterized protein</fullName>
    </submittedName>
</protein>
<proteinExistence type="predicted"/>
<feature type="transmembrane region" description="Helical" evidence="1">
    <location>
        <begin position="120"/>
        <end position="153"/>
    </location>
</feature>
<keyword evidence="1" id="KW-1133">Transmembrane helix</keyword>
<reference evidence="2 3" key="1">
    <citation type="submission" date="2023-12" db="EMBL/GenBank/DDBJ databases">
        <title>Whole-genome sequencing of halo(alkali)philic microorganisms from hypersaline lakes.</title>
        <authorList>
            <person name="Sorokin D.Y."/>
            <person name="Merkel A.Y."/>
            <person name="Messina E."/>
            <person name="Yakimov M."/>
        </authorList>
    </citation>
    <scope>NUCLEOTIDE SEQUENCE [LARGE SCALE GENOMIC DNA]</scope>
    <source>
        <strain evidence="2 3">AB-CW1</strain>
    </source>
</reference>
<feature type="transmembrane region" description="Helical" evidence="1">
    <location>
        <begin position="21"/>
        <end position="41"/>
    </location>
</feature>
<dbReference type="EMBL" id="JAYGII010000016">
    <property type="protein sequence ID" value="MEA5445875.1"/>
    <property type="molecule type" value="Genomic_DNA"/>
</dbReference>
<keyword evidence="1" id="KW-0812">Transmembrane</keyword>
<keyword evidence="3" id="KW-1185">Reference proteome</keyword>
<comment type="caution">
    <text evidence="2">The sequence shown here is derived from an EMBL/GenBank/DDBJ whole genome shotgun (WGS) entry which is preliminary data.</text>
</comment>
<feature type="transmembrane region" description="Helical" evidence="1">
    <location>
        <begin position="173"/>
        <end position="198"/>
    </location>
</feature>
<evidence type="ECO:0000313" key="3">
    <source>
        <dbReference type="Proteomes" id="UP001302316"/>
    </source>
</evidence>
<sequence length="302" mass="33350">MNQLHAMYSLIRRELWEHKSLWIAPAVTAALFLVASVWGFISLVSNPTAVEQFNQHVLPQMTGDRAFDVAHGMTRASAFTIYAVMVVVLFFYALDCLYSERRDRSILFWRSLPVSDTLTVLSKLLVVLLVAPVIVLLVGLALEVLGLLLAPILVMGTDMSFGDYLQPLAALSALFGMLGDMWLLGLWFLPYFGWLFLVSAWARKAAFLWAVLPPLGVALVEWVALSSREFLKMIGHHISLPFQNAQQQDFGFRTGDLNVEASAAEITGLAGFAEPAFWIGLAVGVAFIAAAVAIRRYRGETA</sequence>
<accession>A0AAP6MLG3</accession>
<feature type="transmembrane region" description="Helical" evidence="1">
    <location>
        <begin position="205"/>
        <end position="225"/>
    </location>
</feature>
<dbReference type="AlphaFoldDB" id="A0AAP6MLG3"/>
<gene>
    <name evidence="2" type="ORF">VCB98_08595</name>
</gene>
<feature type="transmembrane region" description="Helical" evidence="1">
    <location>
        <begin position="79"/>
        <end position="99"/>
    </location>
</feature>
<dbReference type="Proteomes" id="UP001302316">
    <property type="component" value="Unassembled WGS sequence"/>
</dbReference>
<organism evidence="2 3">
    <name type="scientific">Natronospira elongata</name>
    <dbReference type="NCBI Taxonomy" id="3110268"/>
    <lineage>
        <taxon>Bacteria</taxon>
        <taxon>Pseudomonadati</taxon>
        <taxon>Pseudomonadota</taxon>
        <taxon>Gammaproteobacteria</taxon>
        <taxon>Natronospirales</taxon>
        <taxon>Natronospiraceae</taxon>
        <taxon>Natronospira</taxon>
    </lineage>
</organism>
<evidence type="ECO:0000313" key="2">
    <source>
        <dbReference type="EMBL" id="MEA5445875.1"/>
    </source>
</evidence>
<feature type="transmembrane region" description="Helical" evidence="1">
    <location>
        <begin position="276"/>
        <end position="294"/>
    </location>
</feature>
<name>A0AAP6MLG3_9GAMM</name>
<dbReference type="RefSeq" id="WP_346051734.1">
    <property type="nucleotide sequence ID" value="NZ_JAYGII010000016.1"/>
</dbReference>
<evidence type="ECO:0000256" key="1">
    <source>
        <dbReference type="SAM" id="Phobius"/>
    </source>
</evidence>